<gene>
    <name evidence="4" type="primary">dtd</name>
    <name evidence="5" type="ORF">DCMF_03410</name>
</gene>
<dbReference type="Pfam" id="PF02580">
    <property type="entry name" value="Tyr_Deacylase"/>
    <property type="match status" value="1"/>
</dbReference>
<dbReference type="Gene3D" id="3.50.80.10">
    <property type="entry name" value="D-tyrosyl-tRNA(Tyr) deacylase"/>
    <property type="match status" value="1"/>
</dbReference>
<dbReference type="EMBL" id="CP017634">
    <property type="protein sequence ID" value="ATW23964.1"/>
    <property type="molecule type" value="Genomic_DNA"/>
</dbReference>
<dbReference type="GO" id="GO:0106026">
    <property type="term" value="F:Gly-tRNA(Ala) deacylase activity"/>
    <property type="evidence" value="ECO:0007669"/>
    <property type="project" value="UniProtKB-UniRule"/>
</dbReference>
<protein>
    <recommendedName>
        <fullName evidence="4">D-aminoacyl-tRNA deacylase</fullName>
        <shortName evidence="4">DTD</shortName>
        <ecNumber evidence="4">3.1.1.96</ecNumber>
    </recommendedName>
    <alternativeName>
        <fullName evidence="4">Gly-tRNA(Ala) deacylase</fullName>
        <ecNumber evidence="4">3.1.1.-</ecNumber>
    </alternativeName>
</protein>
<evidence type="ECO:0000313" key="5">
    <source>
        <dbReference type="EMBL" id="ATW23964.1"/>
    </source>
</evidence>
<comment type="similarity">
    <text evidence="1 4">Belongs to the DTD family.</text>
</comment>
<evidence type="ECO:0000256" key="4">
    <source>
        <dbReference type="HAMAP-Rule" id="MF_00518"/>
    </source>
</evidence>
<sequence length="149" mass="16117">MRAVVQRVKQGSVSVGGDIVGSIKQGLVVFLGVGKGDTDDDALFLAEKIANLRIFADAEDKMNLSVRDIQGAVLAISQFTLFGDCRKGRRPGFSQAAPPEEANELYEKFISFLSQMGLSVQTGIFQADMLVSIENDGPVTMLLDSKKLF</sequence>
<dbReference type="GO" id="GO:0051500">
    <property type="term" value="F:D-tyrosyl-tRNA(Tyr) deacylase activity"/>
    <property type="evidence" value="ECO:0007669"/>
    <property type="project" value="TreeGrafter"/>
</dbReference>
<dbReference type="Proteomes" id="UP000323521">
    <property type="component" value="Chromosome"/>
</dbReference>
<dbReference type="PANTHER" id="PTHR10472:SF5">
    <property type="entry name" value="D-AMINOACYL-TRNA DEACYLASE 1"/>
    <property type="match status" value="1"/>
</dbReference>
<keyword evidence="6" id="KW-1185">Reference proteome</keyword>
<dbReference type="AlphaFoldDB" id="A0A3G1KNC6"/>
<accession>A0A3G1KNC6</accession>
<comment type="catalytic activity">
    <reaction evidence="4">
        <text>glycyl-tRNA(Ala) + H2O = tRNA(Ala) + glycine + H(+)</text>
        <dbReference type="Rhea" id="RHEA:53744"/>
        <dbReference type="Rhea" id="RHEA-COMP:9657"/>
        <dbReference type="Rhea" id="RHEA-COMP:13640"/>
        <dbReference type="ChEBI" id="CHEBI:15377"/>
        <dbReference type="ChEBI" id="CHEBI:15378"/>
        <dbReference type="ChEBI" id="CHEBI:57305"/>
        <dbReference type="ChEBI" id="CHEBI:78442"/>
        <dbReference type="ChEBI" id="CHEBI:78522"/>
    </reaction>
</comment>
<organism evidence="5 6">
    <name type="scientific">Formimonas warabiya</name>
    <dbReference type="NCBI Taxonomy" id="1761012"/>
    <lineage>
        <taxon>Bacteria</taxon>
        <taxon>Bacillati</taxon>
        <taxon>Bacillota</taxon>
        <taxon>Clostridia</taxon>
        <taxon>Eubacteriales</taxon>
        <taxon>Peptococcaceae</taxon>
        <taxon>Candidatus Formimonas</taxon>
    </lineage>
</organism>
<dbReference type="HAMAP" id="MF_00518">
    <property type="entry name" value="Deacylase_Dtd"/>
    <property type="match status" value="1"/>
</dbReference>
<name>A0A3G1KNC6_FORW1</name>
<reference evidence="5 6" key="1">
    <citation type="submission" date="2016-10" db="EMBL/GenBank/DDBJ databases">
        <title>Complete Genome Sequence of Peptococcaceae strain DCMF.</title>
        <authorList>
            <person name="Edwards R.J."/>
            <person name="Holland S.I."/>
            <person name="Deshpande N.P."/>
            <person name="Wong Y.K."/>
            <person name="Ertan H."/>
            <person name="Manefield M."/>
            <person name="Russell T.L."/>
            <person name="Lee M.J."/>
        </authorList>
    </citation>
    <scope>NUCLEOTIDE SEQUENCE [LARGE SCALE GENOMIC DNA]</scope>
    <source>
        <strain evidence="5 6">DCMF</strain>
    </source>
</reference>
<keyword evidence="3 4" id="KW-0378">Hydrolase</keyword>
<dbReference type="InterPro" id="IPR023509">
    <property type="entry name" value="DTD-like_sf"/>
</dbReference>
<evidence type="ECO:0000256" key="1">
    <source>
        <dbReference type="ARBA" id="ARBA00009673"/>
    </source>
</evidence>
<dbReference type="OrthoDB" id="9801395at2"/>
<dbReference type="PANTHER" id="PTHR10472">
    <property type="entry name" value="D-TYROSYL-TRNA TYR DEACYLASE"/>
    <property type="match status" value="1"/>
</dbReference>
<comment type="function">
    <text evidence="4">An aminoacyl-tRNA editing enzyme that deacylates mischarged D-aminoacyl-tRNAs. Also deacylates mischarged glycyl-tRNA(Ala), protecting cells against glycine mischarging by AlaRS. Acts via tRNA-based rather than protein-based catalysis; rejects L-amino acids rather than detecting D-amino acids in the active site. By recycling D-aminoacyl-tRNA to D-amino acids and free tRNA molecules, this enzyme counteracts the toxicity associated with the formation of D-aminoacyl-tRNA entities in vivo and helps enforce protein L-homochirality.</text>
</comment>
<comment type="subcellular location">
    <subcellularLocation>
        <location evidence="4">Cytoplasm</location>
    </subcellularLocation>
</comment>
<dbReference type="InterPro" id="IPR003732">
    <property type="entry name" value="Daa-tRNA_deacyls_DTD"/>
</dbReference>
<feature type="short sequence motif" description="Gly-cisPro motif, important for rejection of L-amino acids" evidence="4">
    <location>
        <begin position="137"/>
        <end position="138"/>
    </location>
</feature>
<dbReference type="CDD" id="cd00563">
    <property type="entry name" value="Dtyr_deacylase"/>
    <property type="match status" value="1"/>
</dbReference>
<proteinExistence type="inferred from homology"/>
<dbReference type="GO" id="GO:0005737">
    <property type="term" value="C:cytoplasm"/>
    <property type="evidence" value="ECO:0007669"/>
    <property type="project" value="UniProtKB-SubCell"/>
</dbReference>
<dbReference type="GO" id="GO:0000049">
    <property type="term" value="F:tRNA binding"/>
    <property type="evidence" value="ECO:0007669"/>
    <property type="project" value="UniProtKB-UniRule"/>
</dbReference>
<dbReference type="FunFam" id="3.50.80.10:FF:000001">
    <property type="entry name" value="D-aminoacyl-tRNA deacylase"/>
    <property type="match status" value="1"/>
</dbReference>
<keyword evidence="4" id="KW-0694">RNA-binding</keyword>
<dbReference type="EC" id="3.1.1.-" evidence="4"/>
<dbReference type="GO" id="GO:0043908">
    <property type="term" value="F:Ser(Gly)-tRNA(Ala) hydrolase activity"/>
    <property type="evidence" value="ECO:0007669"/>
    <property type="project" value="UniProtKB-UniRule"/>
</dbReference>
<comment type="subunit">
    <text evidence="4">Homodimer.</text>
</comment>
<evidence type="ECO:0000256" key="3">
    <source>
        <dbReference type="ARBA" id="ARBA00022801"/>
    </source>
</evidence>
<dbReference type="SUPFAM" id="SSF69500">
    <property type="entry name" value="DTD-like"/>
    <property type="match status" value="1"/>
</dbReference>
<dbReference type="RefSeq" id="WP_148133136.1">
    <property type="nucleotide sequence ID" value="NZ_CP017634.1"/>
</dbReference>
<keyword evidence="2 4" id="KW-0820">tRNA-binding</keyword>
<dbReference type="EC" id="3.1.1.96" evidence="4"/>
<dbReference type="NCBIfam" id="TIGR00256">
    <property type="entry name" value="D-aminoacyl-tRNA deacylase"/>
    <property type="match status" value="1"/>
</dbReference>
<dbReference type="GO" id="GO:0019478">
    <property type="term" value="P:D-amino acid catabolic process"/>
    <property type="evidence" value="ECO:0007669"/>
    <property type="project" value="UniProtKB-UniRule"/>
</dbReference>
<dbReference type="KEGG" id="fwa:DCMF_03410"/>
<comment type="domain">
    <text evidence="4">A Gly-cisPro motif from one monomer fits into the active site of the other monomer to allow specific chiral rejection of L-amino acids.</text>
</comment>
<keyword evidence="4" id="KW-0963">Cytoplasm</keyword>
<comment type="catalytic activity">
    <reaction evidence="4">
        <text>a D-aminoacyl-tRNA + H2O = a tRNA + a D-alpha-amino acid + H(+)</text>
        <dbReference type="Rhea" id="RHEA:13953"/>
        <dbReference type="Rhea" id="RHEA-COMP:10123"/>
        <dbReference type="Rhea" id="RHEA-COMP:10124"/>
        <dbReference type="ChEBI" id="CHEBI:15377"/>
        <dbReference type="ChEBI" id="CHEBI:15378"/>
        <dbReference type="ChEBI" id="CHEBI:59871"/>
        <dbReference type="ChEBI" id="CHEBI:78442"/>
        <dbReference type="ChEBI" id="CHEBI:79333"/>
        <dbReference type="EC" id="3.1.1.96"/>
    </reaction>
</comment>
<evidence type="ECO:0000313" key="6">
    <source>
        <dbReference type="Proteomes" id="UP000323521"/>
    </source>
</evidence>
<evidence type="ECO:0000256" key="2">
    <source>
        <dbReference type="ARBA" id="ARBA00022555"/>
    </source>
</evidence>